<dbReference type="Proteomes" id="UP000824120">
    <property type="component" value="Chromosome 8"/>
</dbReference>
<evidence type="ECO:0000256" key="1">
    <source>
        <dbReference type="SAM" id="Phobius"/>
    </source>
</evidence>
<organism evidence="2 3">
    <name type="scientific">Solanum commersonii</name>
    <name type="common">Commerson's wild potato</name>
    <name type="synonym">Commerson's nightshade</name>
    <dbReference type="NCBI Taxonomy" id="4109"/>
    <lineage>
        <taxon>Eukaryota</taxon>
        <taxon>Viridiplantae</taxon>
        <taxon>Streptophyta</taxon>
        <taxon>Embryophyta</taxon>
        <taxon>Tracheophyta</taxon>
        <taxon>Spermatophyta</taxon>
        <taxon>Magnoliopsida</taxon>
        <taxon>eudicotyledons</taxon>
        <taxon>Gunneridae</taxon>
        <taxon>Pentapetalae</taxon>
        <taxon>asterids</taxon>
        <taxon>lamiids</taxon>
        <taxon>Solanales</taxon>
        <taxon>Solanaceae</taxon>
        <taxon>Solanoideae</taxon>
        <taxon>Solaneae</taxon>
        <taxon>Solanum</taxon>
    </lineage>
</organism>
<gene>
    <name evidence="2" type="ORF">H5410_042024</name>
</gene>
<protein>
    <submittedName>
        <fullName evidence="2">Uncharacterized protein</fullName>
    </submittedName>
</protein>
<dbReference type="AlphaFoldDB" id="A0A9J5XXA6"/>
<accession>A0A9J5XXA6</accession>
<feature type="transmembrane region" description="Helical" evidence="1">
    <location>
        <begin position="12"/>
        <end position="34"/>
    </location>
</feature>
<keyword evidence="3" id="KW-1185">Reference proteome</keyword>
<evidence type="ECO:0000313" key="2">
    <source>
        <dbReference type="EMBL" id="KAG5591510.1"/>
    </source>
</evidence>
<name>A0A9J5XXA6_SOLCO</name>
<keyword evidence="1" id="KW-0812">Transmembrane</keyword>
<comment type="caution">
    <text evidence="2">The sequence shown here is derived from an EMBL/GenBank/DDBJ whole genome shotgun (WGS) entry which is preliminary data.</text>
</comment>
<dbReference type="EMBL" id="JACXVP010000008">
    <property type="protein sequence ID" value="KAG5591510.1"/>
    <property type="molecule type" value="Genomic_DNA"/>
</dbReference>
<reference evidence="2 3" key="1">
    <citation type="submission" date="2020-09" db="EMBL/GenBank/DDBJ databases">
        <title>De no assembly of potato wild relative species, Solanum commersonii.</title>
        <authorList>
            <person name="Cho K."/>
        </authorList>
    </citation>
    <scope>NUCLEOTIDE SEQUENCE [LARGE SCALE GENOMIC DNA]</scope>
    <source>
        <strain evidence="2">LZ3.2</strain>
        <tissue evidence="2">Leaf</tissue>
    </source>
</reference>
<keyword evidence="1" id="KW-0472">Membrane</keyword>
<sequence>MGSSSHRLLDFARFWATAVWISRLLLLDRVFLVYAKKKMLYRGRLVLLFVLYVGVGMLYCFGLMGFFGIKFRLGIGMGMWVAADIGSKAQVWS</sequence>
<evidence type="ECO:0000313" key="3">
    <source>
        <dbReference type="Proteomes" id="UP000824120"/>
    </source>
</evidence>
<keyword evidence="1" id="KW-1133">Transmembrane helix</keyword>
<proteinExistence type="predicted"/>
<feature type="transmembrane region" description="Helical" evidence="1">
    <location>
        <begin position="46"/>
        <end position="69"/>
    </location>
</feature>